<dbReference type="Gene3D" id="3.60.21.10">
    <property type="match status" value="1"/>
</dbReference>
<evidence type="ECO:0000259" key="3">
    <source>
        <dbReference type="Pfam" id="PF13360"/>
    </source>
</evidence>
<dbReference type="Gene3D" id="2.40.10.480">
    <property type="match status" value="3"/>
</dbReference>
<evidence type="ECO:0000259" key="2">
    <source>
        <dbReference type="Pfam" id="PF00149"/>
    </source>
</evidence>
<name>A0A327Q4L0_9BACT</name>
<protein>
    <submittedName>
        <fullName evidence="4">3',5'-cyclic AMP phosphodiesterase CpdA</fullName>
    </submittedName>
</protein>
<keyword evidence="1" id="KW-0732">Signal</keyword>
<comment type="caution">
    <text evidence="4">The sequence shown here is derived from an EMBL/GenBank/DDBJ whole genome shotgun (WGS) entry which is preliminary data.</text>
</comment>
<dbReference type="EMBL" id="QLLL01000010">
    <property type="protein sequence ID" value="RAI99445.1"/>
    <property type="molecule type" value="Genomic_DNA"/>
</dbReference>
<dbReference type="InterPro" id="IPR002372">
    <property type="entry name" value="PQQ_rpt_dom"/>
</dbReference>
<dbReference type="InterPro" id="IPR011047">
    <property type="entry name" value="Quinoprotein_ADH-like_sf"/>
</dbReference>
<dbReference type="RefSeq" id="WP_111599965.1">
    <property type="nucleotide sequence ID" value="NZ_QLLL01000010.1"/>
</dbReference>
<evidence type="ECO:0000313" key="4">
    <source>
        <dbReference type="EMBL" id="RAI99445.1"/>
    </source>
</evidence>
<feature type="chain" id="PRO_5016275380" evidence="1">
    <location>
        <begin position="20"/>
        <end position="617"/>
    </location>
</feature>
<dbReference type="AlphaFoldDB" id="A0A327Q4L0"/>
<evidence type="ECO:0000313" key="5">
    <source>
        <dbReference type="Proteomes" id="UP000249547"/>
    </source>
</evidence>
<dbReference type="SMART" id="SM00564">
    <property type="entry name" value="PQQ"/>
    <property type="match status" value="6"/>
</dbReference>
<dbReference type="SUPFAM" id="SSF50998">
    <property type="entry name" value="Quinoprotein alcohol dehydrogenase-like"/>
    <property type="match status" value="1"/>
</dbReference>
<organism evidence="4 5">
    <name type="scientific">Chitinophaga skermanii</name>
    <dbReference type="NCBI Taxonomy" id="331697"/>
    <lineage>
        <taxon>Bacteria</taxon>
        <taxon>Pseudomonadati</taxon>
        <taxon>Bacteroidota</taxon>
        <taxon>Chitinophagia</taxon>
        <taxon>Chitinophagales</taxon>
        <taxon>Chitinophagaceae</taxon>
        <taxon>Chitinophaga</taxon>
    </lineage>
</organism>
<dbReference type="InterPro" id="IPR004843">
    <property type="entry name" value="Calcineurin-like_PHP"/>
</dbReference>
<dbReference type="GO" id="GO:0016787">
    <property type="term" value="F:hydrolase activity"/>
    <property type="evidence" value="ECO:0007669"/>
    <property type="project" value="InterPro"/>
</dbReference>
<evidence type="ECO:0000256" key="1">
    <source>
        <dbReference type="SAM" id="SignalP"/>
    </source>
</evidence>
<dbReference type="PANTHER" id="PTHR34512:SF30">
    <property type="entry name" value="OUTER MEMBRANE PROTEIN ASSEMBLY FACTOR BAMB"/>
    <property type="match status" value="1"/>
</dbReference>
<dbReference type="InterPro" id="IPR029052">
    <property type="entry name" value="Metallo-depent_PP-like"/>
</dbReference>
<dbReference type="Pfam" id="PF00149">
    <property type="entry name" value="Metallophos"/>
    <property type="match status" value="1"/>
</dbReference>
<feature type="domain" description="Calcineurin-like phosphoesterase" evidence="2">
    <location>
        <begin position="25"/>
        <end position="199"/>
    </location>
</feature>
<dbReference type="SUPFAM" id="SSF56300">
    <property type="entry name" value="Metallo-dependent phosphatases"/>
    <property type="match status" value="1"/>
</dbReference>
<sequence>MRRSLLSLLIMAAALTTNAQKTVSFAFLTDLHVSPGIPSEANLKEIVQEINTQQFDFVVVTGDLTNTGANAELQAAYNILNGLQFKKYVIPGNHETNWSESATQKFNELFGNDRFYFEYDKFQFVGFNTGPYMKMGDGHVKEEDIHWLKKLLAEKKDPNKTLISLAHYPLGDGLDNWTDATKILNQYNTRLHLCGHGHRLSLHNFDGIPGIMGRSSLIGSGYEKPGYNIVTLRNDSVLIYQKNLGEAAPQLFKQFSLKNNNIVQTVKIAPKPDYSINNRFKNVNVKYQFQDTASIFTGVVNMTSNSIAYGNSDGELVALEVPSKKVMWRKKHNGSFYATPVYAQGILMYGTVDGHLYGVEAKSGKQLWTLNVDEPVIADGIVDNNNVYIGVGSKKFYSINILTGKINWKSEVAEGQMQGKPAFNNDVVVFGAWDRHLYCLNKATGKLLWKWNNGSPQKLYSPGNVVPFIANDRVFIVAPDRYMTAIDVKTGQTIWRNNQYTVREAMCGSADGKLVYAKLMNDKVIAVSTTSSVFELMWMVDAQFGYEHNPCPLLESNGMLYTGTKNGLLVAIDTKTQTVAWQHKPGNAEINKITADANGNIWISMIEGKILQFQANK</sequence>
<reference evidence="4 5" key="1">
    <citation type="submission" date="2018-06" db="EMBL/GenBank/DDBJ databases">
        <title>Genomic Encyclopedia of Archaeal and Bacterial Type Strains, Phase II (KMG-II): from individual species to whole genera.</title>
        <authorList>
            <person name="Goeker M."/>
        </authorList>
    </citation>
    <scope>NUCLEOTIDE SEQUENCE [LARGE SCALE GENOMIC DNA]</scope>
    <source>
        <strain evidence="4 5">DSM 23857</strain>
    </source>
</reference>
<gene>
    <name evidence="4" type="ORF">LX64_04579</name>
</gene>
<dbReference type="Gene3D" id="2.40.128.630">
    <property type="match status" value="1"/>
</dbReference>
<dbReference type="OrthoDB" id="9816081at2"/>
<dbReference type="InterPro" id="IPR018391">
    <property type="entry name" value="PQQ_b-propeller_rpt"/>
</dbReference>
<dbReference type="Pfam" id="PF13360">
    <property type="entry name" value="PQQ_2"/>
    <property type="match status" value="1"/>
</dbReference>
<keyword evidence="5" id="KW-1185">Reference proteome</keyword>
<dbReference type="Proteomes" id="UP000249547">
    <property type="component" value="Unassembled WGS sequence"/>
</dbReference>
<accession>A0A327Q4L0</accession>
<feature type="domain" description="Pyrrolo-quinoline quinone repeat" evidence="3">
    <location>
        <begin position="408"/>
        <end position="604"/>
    </location>
</feature>
<feature type="signal peptide" evidence="1">
    <location>
        <begin position="1"/>
        <end position="19"/>
    </location>
</feature>
<dbReference type="PANTHER" id="PTHR34512">
    <property type="entry name" value="CELL SURFACE PROTEIN"/>
    <property type="match status" value="1"/>
</dbReference>
<proteinExistence type="predicted"/>